<sequence length="76" mass="8559">MSADYRQAKPERQKLLDYGNHAESDFTLLEELDILTVNIRGLSAQFVASANIEREDFAEQLRNAQSITVKFSGIAL</sequence>
<dbReference type="Proteomes" id="UP000249354">
    <property type="component" value="Unassembled WGS sequence"/>
</dbReference>
<reference evidence="1 2" key="2">
    <citation type="submission" date="2018-06" db="EMBL/GenBank/DDBJ databases">
        <title>Metagenomic assembly of (sub)arctic Cyanobacteria and their associated microbiome from non-axenic cultures.</title>
        <authorList>
            <person name="Baurain D."/>
        </authorList>
    </citation>
    <scope>NUCLEOTIDE SEQUENCE [LARGE SCALE GENOMIC DNA]</scope>
    <source>
        <strain evidence="1">ULC129bin1</strain>
    </source>
</reference>
<comment type="caution">
    <text evidence="1">The sequence shown here is derived from an EMBL/GenBank/DDBJ whole genome shotgun (WGS) entry which is preliminary data.</text>
</comment>
<evidence type="ECO:0000313" key="1">
    <source>
        <dbReference type="EMBL" id="PZO11575.1"/>
    </source>
</evidence>
<reference evidence="2" key="1">
    <citation type="submission" date="2018-04" db="EMBL/GenBank/DDBJ databases">
        <authorList>
            <person name="Cornet L."/>
        </authorList>
    </citation>
    <scope>NUCLEOTIDE SEQUENCE [LARGE SCALE GENOMIC DNA]</scope>
</reference>
<proteinExistence type="predicted"/>
<accession>A0A2W4VPN5</accession>
<dbReference type="AlphaFoldDB" id="A0A2W4VPN5"/>
<gene>
    <name evidence="1" type="ORF">DCF25_19095</name>
</gene>
<name>A0A2W4VPN5_9CYAN</name>
<evidence type="ECO:0000313" key="2">
    <source>
        <dbReference type="Proteomes" id="UP000249354"/>
    </source>
</evidence>
<organism evidence="1 2">
    <name type="scientific">Leptolyngbya foveolarum</name>
    <dbReference type="NCBI Taxonomy" id="47253"/>
    <lineage>
        <taxon>Bacteria</taxon>
        <taxon>Bacillati</taxon>
        <taxon>Cyanobacteriota</taxon>
        <taxon>Cyanophyceae</taxon>
        <taxon>Leptolyngbyales</taxon>
        <taxon>Leptolyngbyaceae</taxon>
        <taxon>Leptolyngbya group</taxon>
        <taxon>Leptolyngbya</taxon>
    </lineage>
</organism>
<dbReference type="EMBL" id="QBMC01000177">
    <property type="protein sequence ID" value="PZO11575.1"/>
    <property type="molecule type" value="Genomic_DNA"/>
</dbReference>
<protein>
    <submittedName>
        <fullName evidence="1">Uncharacterized protein</fullName>
    </submittedName>
</protein>